<dbReference type="RefSeq" id="WP_267927767.1">
    <property type="nucleotide sequence ID" value="NZ_AP024233.1"/>
</dbReference>
<protein>
    <recommendedName>
        <fullName evidence="4">VCBS repeat-containing protein</fullName>
    </recommendedName>
</protein>
<dbReference type="PANTHER" id="PTHR44103">
    <property type="entry name" value="PROPROTEIN CONVERTASE P"/>
    <property type="match status" value="1"/>
</dbReference>
<sequence length="556" mass="61592">MILSSPRSSILLFLFLFLTISTVKGQTAPNGARESKVVFLPFSIEIQGPYDYLGDGLASILATRLASRAPIIALHKTSETRKLTHDLQSGRQQPVRDILKQQGADYLVLGSVAENREENTTRISVFVLGGENSQLRMFSRPIGDIGEAVQAVDSLAWDIAADVFSIPRPDTTASADTTKGRQDGLDGFETAHPERAFKEGIYQDTGSGLAGAKDFSLLMARKSRELDVDPADMDVADLDGDGTQEIVLATRQALHIYQYVDEHFSKKGVIDLADYIAIHAINIADLDGNGRREIYVSASNRTEPASAIIEWNGKQATIIRQNVPWYLRPSVDPTRKQILLGQKSGIDSPVGETIYELNYGPDNVLQPVQKISIPPGYTLFDFALVDLDQDGSQEIIGLDRGNKMHIFDRQGVELWKSGASYGASRNYYGTKSISSEMMFKIHTRIAARDMNGDGKPDLIIGRNRLTHVPYLKKMQYFEGSSIAGLSWKDGRMYTLWETGKLPGYTAGYQVVPAGDQAQDGRIRLYFSQSPESYPMFFFGSKACTIHMYEMGKKVTR</sequence>
<dbReference type="KEGG" id="ddu:GF1_02010"/>
<dbReference type="SUPFAM" id="SSF69318">
    <property type="entry name" value="Integrin alpha N-terminal domain"/>
    <property type="match status" value="1"/>
</dbReference>
<dbReference type="PANTHER" id="PTHR44103:SF1">
    <property type="entry name" value="PROPROTEIN CONVERTASE P"/>
    <property type="match status" value="1"/>
</dbReference>
<dbReference type="AlphaFoldDB" id="A0A915XHA7"/>
<evidence type="ECO:0000313" key="3">
    <source>
        <dbReference type="Proteomes" id="UP001063350"/>
    </source>
</evidence>
<accession>A0A915XHA7</accession>
<dbReference type="Gene3D" id="2.130.10.130">
    <property type="entry name" value="Integrin alpha, N-terminal"/>
    <property type="match status" value="1"/>
</dbReference>
<gene>
    <name evidence="2" type="ORF">GF1_02010</name>
</gene>
<keyword evidence="3" id="KW-1185">Reference proteome</keyword>
<dbReference type="Pfam" id="PF13517">
    <property type="entry name" value="FG-GAP_3"/>
    <property type="match status" value="1"/>
</dbReference>
<dbReference type="Proteomes" id="UP001063350">
    <property type="component" value="Chromosome"/>
</dbReference>
<dbReference type="InterPro" id="IPR028994">
    <property type="entry name" value="Integrin_alpha_N"/>
</dbReference>
<evidence type="ECO:0000256" key="1">
    <source>
        <dbReference type="ARBA" id="ARBA00022729"/>
    </source>
</evidence>
<evidence type="ECO:0008006" key="4">
    <source>
        <dbReference type="Google" id="ProtNLM"/>
    </source>
</evidence>
<evidence type="ECO:0000313" key="2">
    <source>
        <dbReference type="EMBL" id="BCO07825.1"/>
    </source>
</evidence>
<reference evidence="2" key="1">
    <citation type="submission" date="2020-12" db="EMBL/GenBank/DDBJ databases">
        <title>Desulfobium dissulfuricans gen. nov., sp. nov., a novel mesophilic, sulfate-reducing bacterium isolated from a deep-sea hydrothermal vent.</title>
        <authorList>
            <person name="Hashimoto Y."/>
            <person name="Tame A."/>
            <person name="Sawayama S."/>
            <person name="Miyazaki J."/>
            <person name="Takai K."/>
            <person name="Nakagawa S."/>
        </authorList>
    </citation>
    <scope>NUCLEOTIDE SEQUENCE</scope>
    <source>
        <strain evidence="2">GF1</strain>
    </source>
</reference>
<dbReference type="EMBL" id="AP024233">
    <property type="protein sequence ID" value="BCO07825.1"/>
    <property type="molecule type" value="Genomic_DNA"/>
</dbReference>
<keyword evidence="1" id="KW-0732">Signal</keyword>
<name>A0A915XHA7_9BACT</name>
<dbReference type="InterPro" id="IPR013517">
    <property type="entry name" value="FG-GAP"/>
</dbReference>
<organism evidence="2 3">
    <name type="scientific">Desulfolithobacter dissulfuricans</name>
    <dbReference type="NCBI Taxonomy" id="2795293"/>
    <lineage>
        <taxon>Bacteria</taxon>
        <taxon>Pseudomonadati</taxon>
        <taxon>Thermodesulfobacteriota</taxon>
        <taxon>Desulfobulbia</taxon>
        <taxon>Desulfobulbales</taxon>
        <taxon>Desulfobulbaceae</taxon>
        <taxon>Desulfolithobacter</taxon>
    </lineage>
</organism>
<proteinExistence type="predicted"/>